<evidence type="ECO:0000256" key="2">
    <source>
        <dbReference type="SAM" id="Phobius"/>
    </source>
</evidence>
<feature type="compositionally biased region" description="Basic and acidic residues" evidence="1">
    <location>
        <begin position="248"/>
        <end position="267"/>
    </location>
</feature>
<proteinExistence type="predicted"/>
<name>A0A914P5F3_9BILA</name>
<reference evidence="4" key="1">
    <citation type="submission" date="2022-11" db="UniProtKB">
        <authorList>
            <consortium name="WormBaseParasite"/>
        </authorList>
    </citation>
    <scope>IDENTIFICATION</scope>
</reference>
<keyword evidence="2" id="KW-0472">Membrane</keyword>
<feature type="transmembrane region" description="Helical" evidence="2">
    <location>
        <begin position="199"/>
        <end position="232"/>
    </location>
</feature>
<evidence type="ECO:0000313" key="3">
    <source>
        <dbReference type="Proteomes" id="UP000887578"/>
    </source>
</evidence>
<dbReference type="WBParaSite" id="PDA_v2.g13143.t1">
    <property type="protein sequence ID" value="PDA_v2.g13143.t1"/>
    <property type="gene ID" value="PDA_v2.g13143"/>
</dbReference>
<feature type="compositionally biased region" description="Low complexity" evidence="1">
    <location>
        <begin position="237"/>
        <end position="247"/>
    </location>
</feature>
<evidence type="ECO:0000313" key="4">
    <source>
        <dbReference type="WBParaSite" id="PDA_v2.g13143.t1"/>
    </source>
</evidence>
<organism evidence="3 4">
    <name type="scientific">Panagrolaimus davidi</name>
    <dbReference type="NCBI Taxonomy" id="227884"/>
    <lineage>
        <taxon>Eukaryota</taxon>
        <taxon>Metazoa</taxon>
        <taxon>Ecdysozoa</taxon>
        <taxon>Nematoda</taxon>
        <taxon>Chromadorea</taxon>
        <taxon>Rhabditida</taxon>
        <taxon>Tylenchina</taxon>
        <taxon>Panagrolaimomorpha</taxon>
        <taxon>Panagrolaimoidea</taxon>
        <taxon>Panagrolaimidae</taxon>
        <taxon>Panagrolaimus</taxon>
    </lineage>
</organism>
<accession>A0A914P5F3</accession>
<dbReference type="AlphaFoldDB" id="A0A914P5F3"/>
<evidence type="ECO:0000256" key="1">
    <source>
        <dbReference type="SAM" id="MobiDB-lite"/>
    </source>
</evidence>
<dbReference type="Proteomes" id="UP000887578">
    <property type="component" value="Unplaced"/>
</dbReference>
<feature type="region of interest" description="Disordered" evidence="1">
    <location>
        <begin position="235"/>
        <end position="267"/>
    </location>
</feature>
<keyword evidence="2" id="KW-1133">Transmembrane helix</keyword>
<keyword evidence="3" id="KW-1185">Reference proteome</keyword>
<keyword evidence="2" id="KW-0812">Transmembrane</keyword>
<sequence>MNTPSKLSDCLTRHRDSIFYNILGNDTAFDIMMKRISDFGGPSRVKAIVVSKVLQDDNPDGMKQKIMNYLNCTTEGEECKENDLTDDAIIEKVSENDTLKKALCENHELSNVTHGKEMAEVVSAQNDSIKAIAKNDTQVNEFLHQEDFRKAVIKNILKNGNYRKEFISDKEFHNAAIDFLKENSNDALKMYLKANPTSVILFKLLILSPMIIAWISSLICIACMCGCCYPFGLSEPSSSQSKVTASKSNDKKGKKSADKKEKKKNAE</sequence>
<protein>
    <submittedName>
        <fullName evidence="4">Uncharacterized protein</fullName>
    </submittedName>
</protein>